<keyword evidence="4 6" id="KW-1133">Transmembrane helix</keyword>
<dbReference type="Pfam" id="PF00990">
    <property type="entry name" value="GGDEF"/>
    <property type="match status" value="1"/>
</dbReference>
<dbReference type="KEGG" id="mcb:Mycch_0850"/>
<dbReference type="eggNOG" id="COG3706">
    <property type="taxonomic scope" value="Bacteria"/>
</dbReference>
<dbReference type="GO" id="GO:0005886">
    <property type="term" value="C:plasma membrane"/>
    <property type="evidence" value="ECO:0007669"/>
    <property type="project" value="UniProtKB-SubCell"/>
</dbReference>
<gene>
    <name evidence="8" type="ordered locus">Mycch_0850</name>
</gene>
<evidence type="ECO:0000256" key="2">
    <source>
        <dbReference type="ARBA" id="ARBA00022475"/>
    </source>
</evidence>
<dbReference type="SUPFAM" id="SSF55785">
    <property type="entry name" value="PYP-like sensor domain (PAS domain)"/>
    <property type="match status" value="1"/>
</dbReference>
<feature type="transmembrane region" description="Helical" evidence="6">
    <location>
        <begin position="213"/>
        <end position="232"/>
    </location>
</feature>
<dbReference type="Gene3D" id="3.30.450.20">
    <property type="entry name" value="PAS domain"/>
    <property type="match status" value="1"/>
</dbReference>
<feature type="domain" description="GGDEF" evidence="7">
    <location>
        <begin position="476"/>
        <end position="619"/>
    </location>
</feature>
<dbReference type="InterPro" id="IPR000160">
    <property type="entry name" value="GGDEF_dom"/>
</dbReference>
<dbReference type="SUPFAM" id="SSF55073">
    <property type="entry name" value="Nucleotide cyclase"/>
    <property type="match status" value="1"/>
</dbReference>
<feature type="transmembrane region" description="Helical" evidence="6">
    <location>
        <begin position="296"/>
        <end position="314"/>
    </location>
</feature>
<dbReference type="PANTHER" id="PTHR45138:SF9">
    <property type="entry name" value="DIGUANYLATE CYCLASE DGCM-RELATED"/>
    <property type="match status" value="1"/>
</dbReference>
<dbReference type="InterPro" id="IPR029787">
    <property type="entry name" value="Nucleotide_cyclase"/>
</dbReference>
<dbReference type="GO" id="GO:1902201">
    <property type="term" value="P:negative regulation of bacterial-type flagellum-dependent cell motility"/>
    <property type="evidence" value="ECO:0007669"/>
    <property type="project" value="TreeGrafter"/>
</dbReference>
<evidence type="ECO:0000256" key="5">
    <source>
        <dbReference type="ARBA" id="ARBA00023136"/>
    </source>
</evidence>
<dbReference type="GO" id="GO:0043709">
    <property type="term" value="P:cell adhesion involved in single-species biofilm formation"/>
    <property type="evidence" value="ECO:0007669"/>
    <property type="project" value="TreeGrafter"/>
</dbReference>
<dbReference type="PROSITE" id="PS50887">
    <property type="entry name" value="GGDEF"/>
    <property type="match status" value="1"/>
</dbReference>
<dbReference type="Pfam" id="PF05231">
    <property type="entry name" value="MASE1"/>
    <property type="match status" value="1"/>
</dbReference>
<dbReference type="NCBIfam" id="TIGR00254">
    <property type="entry name" value="GGDEF"/>
    <property type="match status" value="1"/>
</dbReference>
<feature type="transmembrane region" description="Helical" evidence="6">
    <location>
        <begin position="84"/>
        <end position="103"/>
    </location>
</feature>
<dbReference type="PANTHER" id="PTHR45138">
    <property type="entry name" value="REGULATORY COMPONENTS OF SENSORY TRANSDUCTION SYSTEM"/>
    <property type="match status" value="1"/>
</dbReference>
<dbReference type="FunFam" id="3.30.70.270:FF:000001">
    <property type="entry name" value="Diguanylate cyclase domain protein"/>
    <property type="match status" value="1"/>
</dbReference>
<dbReference type="SMART" id="SM00267">
    <property type="entry name" value="GGDEF"/>
    <property type="match status" value="1"/>
</dbReference>
<comment type="subcellular location">
    <subcellularLocation>
        <location evidence="1">Cell membrane</location>
        <topology evidence="1">Multi-pass membrane protein</topology>
    </subcellularLocation>
</comment>
<keyword evidence="3 6" id="KW-0812">Transmembrane</keyword>
<evidence type="ECO:0000256" key="1">
    <source>
        <dbReference type="ARBA" id="ARBA00004651"/>
    </source>
</evidence>
<feature type="transmembrane region" description="Helical" evidence="6">
    <location>
        <begin position="57"/>
        <end position="77"/>
    </location>
</feature>
<dbReference type="CDD" id="cd01949">
    <property type="entry name" value="GGDEF"/>
    <property type="match status" value="1"/>
</dbReference>
<dbReference type="EMBL" id="CP003053">
    <property type="protein sequence ID" value="AFM15665.1"/>
    <property type="molecule type" value="Genomic_DNA"/>
</dbReference>
<feature type="transmembrane region" description="Helical" evidence="6">
    <location>
        <begin position="30"/>
        <end position="51"/>
    </location>
</feature>
<feature type="transmembrane region" description="Helical" evidence="6">
    <location>
        <begin position="175"/>
        <end position="201"/>
    </location>
</feature>
<feature type="transmembrane region" description="Helical" evidence="6">
    <location>
        <begin position="145"/>
        <end position="169"/>
    </location>
</feature>
<evidence type="ECO:0000259" key="7">
    <source>
        <dbReference type="PROSITE" id="PS50887"/>
    </source>
</evidence>
<dbReference type="InterPro" id="IPR035965">
    <property type="entry name" value="PAS-like_dom_sf"/>
</dbReference>
<dbReference type="AlphaFoldDB" id="I4BEF8"/>
<keyword evidence="9" id="KW-1185">Reference proteome</keyword>
<dbReference type="GO" id="GO:0052621">
    <property type="term" value="F:diguanylate cyclase activity"/>
    <property type="evidence" value="ECO:0007669"/>
    <property type="project" value="TreeGrafter"/>
</dbReference>
<organism evidence="8 9">
    <name type="scientific">Mycolicibacterium chubuense (strain NBB4)</name>
    <name type="common">Mycobacterium chubuense</name>
    <dbReference type="NCBI Taxonomy" id="710421"/>
    <lineage>
        <taxon>Bacteria</taxon>
        <taxon>Bacillati</taxon>
        <taxon>Actinomycetota</taxon>
        <taxon>Actinomycetes</taxon>
        <taxon>Mycobacteriales</taxon>
        <taxon>Mycobacteriaceae</taxon>
        <taxon>Mycolicibacterium</taxon>
    </lineage>
</organism>
<dbReference type="STRING" id="710421.Mycch_0850"/>
<dbReference type="InterPro" id="IPR050469">
    <property type="entry name" value="Diguanylate_Cyclase"/>
</dbReference>
<evidence type="ECO:0000256" key="6">
    <source>
        <dbReference type="SAM" id="Phobius"/>
    </source>
</evidence>
<evidence type="ECO:0000313" key="9">
    <source>
        <dbReference type="Proteomes" id="UP000006057"/>
    </source>
</evidence>
<dbReference type="CDD" id="cd00130">
    <property type="entry name" value="PAS"/>
    <property type="match status" value="1"/>
</dbReference>
<dbReference type="PATRIC" id="fig|710421.3.peg.859"/>
<name>I4BEF8_MYCCN</name>
<evidence type="ECO:0000256" key="4">
    <source>
        <dbReference type="ARBA" id="ARBA00022989"/>
    </source>
</evidence>
<proteinExistence type="predicted"/>
<evidence type="ECO:0000256" key="3">
    <source>
        <dbReference type="ARBA" id="ARBA00022692"/>
    </source>
</evidence>
<dbReference type="InterPro" id="IPR043128">
    <property type="entry name" value="Rev_trsase/Diguanyl_cyclase"/>
</dbReference>
<evidence type="ECO:0000313" key="8">
    <source>
        <dbReference type="EMBL" id="AFM15665.1"/>
    </source>
</evidence>
<dbReference type="RefSeq" id="WP_014814156.1">
    <property type="nucleotide sequence ID" value="NC_018027.1"/>
</dbReference>
<feature type="transmembrane region" description="Helical" evidence="6">
    <location>
        <begin position="109"/>
        <end position="125"/>
    </location>
</feature>
<feature type="transmembrane region" description="Helical" evidence="6">
    <location>
        <begin position="238"/>
        <end position="257"/>
    </location>
</feature>
<accession>I4BEF8</accession>
<reference evidence="8 9" key="1">
    <citation type="submission" date="2012-06" db="EMBL/GenBank/DDBJ databases">
        <title>Complete sequence of chromosome of Mycobacterium chubuense NBB4.</title>
        <authorList>
            <consortium name="US DOE Joint Genome Institute"/>
            <person name="Lucas S."/>
            <person name="Han J."/>
            <person name="Lapidus A."/>
            <person name="Cheng J.-F."/>
            <person name="Goodwin L."/>
            <person name="Pitluck S."/>
            <person name="Peters L."/>
            <person name="Mikhailova N."/>
            <person name="Teshima H."/>
            <person name="Detter J.C."/>
            <person name="Han C."/>
            <person name="Tapia R."/>
            <person name="Land M."/>
            <person name="Hauser L."/>
            <person name="Kyrpides N."/>
            <person name="Ivanova N."/>
            <person name="Pagani I."/>
            <person name="Mattes T."/>
            <person name="Holmes A."/>
            <person name="Rutledge P."/>
            <person name="Paulsen I."/>
            <person name="Coleman N."/>
            <person name="Woyke T."/>
        </authorList>
    </citation>
    <scope>NUCLEOTIDE SEQUENCE [LARGE SCALE GENOMIC DNA]</scope>
    <source>
        <strain evidence="8 9">NBB4</strain>
    </source>
</reference>
<sequence>MEMSTGGQLTATGFAGPFERARARLAAADLFPPVGHLLGWTAAVAASSYALRWLASFDGRTFTVVWLAAAPQLVALLTSRRRHWPAYLLAFAVFQYGPAWLVLGQRPDLAALSTLTAVVFAASMLHSDQDWVRGRSDSLRSWRRFVLYGVVAGPALAGVIGAISVAVGARGRTDAGALAVAALMWYLTEAVGIAFVTPVLLRWRRYWRRYSGRALLTSAGFLSLMVALGVVAAVESNFVLMFLTGVPALLVLIEFGIAAAFLQMAVGATVVLSTTFAGIGPFTAATDSPTLAMMHAQVFLLAGYAMVVLVAAALEERNRLTALDHASHEVYDLVAELTGDLVLVVDARGDILHNASAGTTTLSLRPGRIAYSEWQRHVHPDDLHVIAQRVSAGRPGASLPFRVRNRDGSWAWFVVHSRRASRGLSAAILRDVTLEHEVHASLTDMANSDALTGLANRRGLSERARGIWSRAYERDQPLTALFVDVDHFKAFNDCFGHQAGDACLRSVADVLAHLADPDSCVASRYGGEEFAVVLAGCENPYTFAEGLSSAIRALRIPHPAAPSGVVTVSVGVATVHPRDGVLFRGVDPDAAVGQLLDRADKALYAAKASGRNSISVYRDDPANRVLIGEQIHHAGERPRQAAGSGHDE</sequence>
<protein>
    <submittedName>
        <fullName evidence="8">Diguanylate cyclase (GGDEF) domain-containing protein</fullName>
    </submittedName>
</protein>
<keyword evidence="2" id="KW-1003">Cell membrane</keyword>
<feature type="transmembrane region" description="Helical" evidence="6">
    <location>
        <begin position="264"/>
        <end position="284"/>
    </location>
</feature>
<dbReference type="InterPro" id="IPR000014">
    <property type="entry name" value="PAS"/>
</dbReference>
<dbReference type="HOGENOM" id="CLU_421405_0_0_11"/>
<dbReference type="Proteomes" id="UP000006057">
    <property type="component" value="Chromosome"/>
</dbReference>
<dbReference type="Gene3D" id="3.30.70.270">
    <property type="match status" value="1"/>
</dbReference>
<dbReference type="InterPro" id="IPR007895">
    <property type="entry name" value="MASE1"/>
</dbReference>
<keyword evidence="5 6" id="KW-0472">Membrane</keyword>